<feature type="domain" description="N-acetyltransferase" evidence="2">
    <location>
        <begin position="52"/>
        <end position="197"/>
    </location>
</feature>
<accession>A0AAV9JS56</accession>
<proteinExistence type="predicted"/>
<dbReference type="AlphaFoldDB" id="A0AAV9JS56"/>
<feature type="region of interest" description="Disordered" evidence="1">
    <location>
        <begin position="73"/>
        <end position="93"/>
    </location>
</feature>
<dbReference type="PANTHER" id="PTHR43233">
    <property type="entry name" value="FAMILY N-ACETYLTRANSFERASE, PUTATIVE (AFU_ORTHOLOGUE AFUA_6G03350)-RELATED"/>
    <property type="match status" value="1"/>
</dbReference>
<dbReference type="GO" id="GO:0016747">
    <property type="term" value="F:acyltransferase activity, transferring groups other than amino-acyl groups"/>
    <property type="evidence" value="ECO:0007669"/>
    <property type="project" value="InterPro"/>
</dbReference>
<keyword evidence="4" id="KW-1185">Reference proteome</keyword>
<protein>
    <recommendedName>
        <fullName evidence="2">N-acetyltransferase domain-containing protein</fullName>
    </recommendedName>
</protein>
<sequence length="197" mass="22252">MAQPDMNSLEWRRDVDHETYVVCTKPDMLDHDFINTAFASDDMEWARPLPSDQMSTMLSQSITLGLYRVDPPVPPAATSDEPSSPRTPSPTLSPRLQELEGLKQIGLARLITDHVTTAYLTDVYIMPEYRRYGLGKWLIACCKGVLQKLPAMRRALLVTTPVVGKAFYERELGMWEFDEELGSKIVMTRKAYGHGDA</sequence>
<dbReference type="SUPFAM" id="SSF55729">
    <property type="entry name" value="Acyl-CoA N-acyltransferases (Nat)"/>
    <property type="match status" value="1"/>
</dbReference>
<comment type="caution">
    <text evidence="3">The sequence shown here is derived from an EMBL/GenBank/DDBJ whole genome shotgun (WGS) entry which is preliminary data.</text>
</comment>
<dbReference type="Pfam" id="PF00583">
    <property type="entry name" value="Acetyltransf_1"/>
    <property type="match status" value="1"/>
</dbReference>
<organism evidence="3 4">
    <name type="scientific">Oleoguttula mirabilis</name>
    <dbReference type="NCBI Taxonomy" id="1507867"/>
    <lineage>
        <taxon>Eukaryota</taxon>
        <taxon>Fungi</taxon>
        <taxon>Dikarya</taxon>
        <taxon>Ascomycota</taxon>
        <taxon>Pezizomycotina</taxon>
        <taxon>Dothideomycetes</taxon>
        <taxon>Dothideomycetidae</taxon>
        <taxon>Mycosphaerellales</taxon>
        <taxon>Teratosphaeriaceae</taxon>
        <taxon>Oleoguttula</taxon>
    </lineage>
</organism>
<gene>
    <name evidence="3" type="ORF">LTR36_010556</name>
</gene>
<evidence type="ECO:0000313" key="3">
    <source>
        <dbReference type="EMBL" id="KAK4547837.1"/>
    </source>
</evidence>
<dbReference type="PANTHER" id="PTHR43233:SF1">
    <property type="entry name" value="FAMILY N-ACETYLTRANSFERASE, PUTATIVE (AFU_ORTHOLOGUE AFUA_6G03350)-RELATED"/>
    <property type="match status" value="1"/>
</dbReference>
<evidence type="ECO:0000313" key="4">
    <source>
        <dbReference type="Proteomes" id="UP001324427"/>
    </source>
</evidence>
<dbReference type="InterPro" id="IPR053144">
    <property type="entry name" value="Acetyltransferase_Butenolide"/>
</dbReference>
<dbReference type="PROSITE" id="PS51186">
    <property type="entry name" value="GNAT"/>
    <property type="match status" value="1"/>
</dbReference>
<evidence type="ECO:0000259" key="2">
    <source>
        <dbReference type="PROSITE" id="PS51186"/>
    </source>
</evidence>
<feature type="compositionally biased region" description="Low complexity" evidence="1">
    <location>
        <begin position="82"/>
        <end position="93"/>
    </location>
</feature>
<reference evidence="3 4" key="1">
    <citation type="submission" date="2021-11" db="EMBL/GenBank/DDBJ databases">
        <title>Black yeast isolated from Biological Soil Crust.</title>
        <authorList>
            <person name="Kurbessoian T."/>
        </authorList>
    </citation>
    <scope>NUCLEOTIDE SEQUENCE [LARGE SCALE GENOMIC DNA]</scope>
    <source>
        <strain evidence="3 4">CCFEE 5522</strain>
    </source>
</reference>
<dbReference type="CDD" id="cd04301">
    <property type="entry name" value="NAT_SF"/>
    <property type="match status" value="1"/>
</dbReference>
<dbReference type="Proteomes" id="UP001324427">
    <property type="component" value="Unassembled WGS sequence"/>
</dbReference>
<dbReference type="Gene3D" id="3.40.630.30">
    <property type="match status" value="1"/>
</dbReference>
<dbReference type="InterPro" id="IPR016181">
    <property type="entry name" value="Acyl_CoA_acyltransferase"/>
</dbReference>
<evidence type="ECO:0000256" key="1">
    <source>
        <dbReference type="SAM" id="MobiDB-lite"/>
    </source>
</evidence>
<name>A0AAV9JS56_9PEZI</name>
<dbReference type="EMBL" id="JAVFHQ010000009">
    <property type="protein sequence ID" value="KAK4547837.1"/>
    <property type="molecule type" value="Genomic_DNA"/>
</dbReference>
<dbReference type="InterPro" id="IPR000182">
    <property type="entry name" value="GNAT_dom"/>
</dbReference>